<dbReference type="AlphaFoldDB" id="A0A2T6KRL9"/>
<proteinExistence type="predicted"/>
<name>A0A2T6KRL9_9RHOB</name>
<dbReference type="OrthoDB" id="7652095at2"/>
<evidence type="ECO:0000256" key="1">
    <source>
        <dbReference type="SAM" id="SignalP"/>
    </source>
</evidence>
<dbReference type="EMBL" id="QBUD01000001">
    <property type="protein sequence ID" value="PUB19203.1"/>
    <property type="molecule type" value="Genomic_DNA"/>
</dbReference>
<reference evidence="2 3" key="1">
    <citation type="submission" date="2018-04" db="EMBL/GenBank/DDBJ databases">
        <title>Genomic Encyclopedia of Archaeal and Bacterial Type Strains, Phase II (KMG-II): from individual species to whole genera.</title>
        <authorList>
            <person name="Goeker M."/>
        </authorList>
    </citation>
    <scope>NUCLEOTIDE SEQUENCE [LARGE SCALE GENOMIC DNA]</scope>
    <source>
        <strain evidence="2 3">DSM 29955</strain>
    </source>
</reference>
<feature type="signal peptide" evidence="1">
    <location>
        <begin position="1"/>
        <end position="21"/>
    </location>
</feature>
<evidence type="ECO:0000313" key="3">
    <source>
        <dbReference type="Proteomes" id="UP000244523"/>
    </source>
</evidence>
<accession>A0A2T6KRL9</accession>
<gene>
    <name evidence="2" type="ORF">C8N45_101796</name>
</gene>
<comment type="caution">
    <text evidence="2">The sequence shown here is derived from an EMBL/GenBank/DDBJ whole genome shotgun (WGS) entry which is preliminary data.</text>
</comment>
<organism evidence="2 3">
    <name type="scientific">Yoonia sediminilitoris</name>
    <dbReference type="NCBI Taxonomy" id="1286148"/>
    <lineage>
        <taxon>Bacteria</taxon>
        <taxon>Pseudomonadati</taxon>
        <taxon>Pseudomonadota</taxon>
        <taxon>Alphaproteobacteria</taxon>
        <taxon>Rhodobacterales</taxon>
        <taxon>Paracoccaceae</taxon>
        <taxon>Yoonia</taxon>
    </lineage>
</organism>
<dbReference type="Proteomes" id="UP000244523">
    <property type="component" value="Unassembled WGS sequence"/>
</dbReference>
<protein>
    <recommendedName>
        <fullName evidence="4">Nickel/cobalt transporter regulator</fullName>
    </recommendedName>
</protein>
<sequence>MILHRLLCTVLLTALPLTAQAQCRIKVAGSNCVAVPQTRAPKPGPVKIGEVIERGEYSVMMNVRYYGLPPVSDGWVYMNIEDEIYRVDWRSLEVLERVTHQASRNW</sequence>
<keyword evidence="1" id="KW-0732">Signal</keyword>
<evidence type="ECO:0000313" key="2">
    <source>
        <dbReference type="EMBL" id="PUB19203.1"/>
    </source>
</evidence>
<evidence type="ECO:0008006" key="4">
    <source>
        <dbReference type="Google" id="ProtNLM"/>
    </source>
</evidence>
<dbReference type="RefSeq" id="WP_114427808.1">
    <property type="nucleotide sequence ID" value="NZ_QBUD01000001.1"/>
</dbReference>
<feature type="chain" id="PRO_5015432424" description="Nickel/cobalt transporter regulator" evidence="1">
    <location>
        <begin position="22"/>
        <end position="106"/>
    </location>
</feature>
<keyword evidence="3" id="KW-1185">Reference proteome</keyword>